<protein>
    <submittedName>
        <fullName evidence="1">Uncharacterized protein</fullName>
    </submittedName>
</protein>
<name>A0ACB7HI33_MANES</name>
<dbReference type="EMBL" id="CM004392">
    <property type="protein sequence ID" value="KAG8651930.1"/>
    <property type="molecule type" value="Genomic_DNA"/>
</dbReference>
<accession>A0ACB7HI33</accession>
<proteinExistence type="predicted"/>
<dbReference type="Proteomes" id="UP000091857">
    <property type="component" value="Chromosome 6"/>
</dbReference>
<evidence type="ECO:0000313" key="2">
    <source>
        <dbReference type="Proteomes" id="UP000091857"/>
    </source>
</evidence>
<comment type="caution">
    <text evidence="1">The sequence shown here is derived from an EMBL/GenBank/DDBJ whole genome shotgun (WGS) entry which is preliminary data.</text>
</comment>
<organism evidence="1 2">
    <name type="scientific">Manihot esculenta</name>
    <name type="common">Cassava</name>
    <name type="synonym">Jatropha manihot</name>
    <dbReference type="NCBI Taxonomy" id="3983"/>
    <lineage>
        <taxon>Eukaryota</taxon>
        <taxon>Viridiplantae</taxon>
        <taxon>Streptophyta</taxon>
        <taxon>Embryophyta</taxon>
        <taxon>Tracheophyta</taxon>
        <taxon>Spermatophyta</taxon>
        <taxon>Magnoliopsida</taxon>
        <taxon>eudicotyledons</taxon>
        <taxon>Gunneridae</taxon>
        <taxon>Pentapetalae</taxon>
        <taxon>rosids</taxon>
        <taxon>fabids</taxon>
        <taxon>Malpighiales</taxon>
        <taxon>Euphorbiaceae</taxon>
        <taxon>Crotonoideae</taxon>
        <taxon>Manihoteae</taxon>
        <taxon>Manihot</taxon>
    </lineage>
</organism>
<gene>
    <name evidence="1" type="ORF">MANES_06G036350v8</name>
</gene>
<reference evidence="2" key="1">
    <citation type="journal article" date="2016" name="Nat. Biotechnol.">
        <title>Sequencing wild and cultivated cassava and related species reveals extensive interspecific hybridization and genetic diversity.</title>
        <authorList>
            <person name="Bredeson J.V."/>
            <person name="Lyons J.B."/>
            <person name="Prochnik S.E."/>
            <person name="Wu G.A."/>
            <person name="Ha C.M."/>
            <person name="Edsinger-Gonzales E."/>
            <person name="Grimwood J."/>
            <person name="Schmutz J."/>
            <person name="Rabbi I.Y."/>
            <person name="Egesi C."/>
            <person name="Nauluvula P."/>
            <person name="Lebot V."/>
            <person name="Ndunguru J."/>
            <person name="Mkamilo G."/>
            <person name="Bart R.S."/>
            <person name="Setter T.L."/>
            <person name="Gleadow R.M."/>
            <person name="Kulakow P."/>
            <person name="Ferguson M.E."/>
            <person name="Rounsley S."/>
            <person name="Rokhsar D.S."/>
        </authorList>
    </citation>
    <scope>NUCLEOTIDE SEQUENCE [LARGE SCALE GENOMIC DNA]</scope>
    <source>
        <strain evidence="2">cv. AM560-2</strain>
    </source>
</reference>
<evidence type="ECO:0000313" key="1">
    <source>
        <dbReference type="EMBL" id="KAG8651930.1"/>
    </source>
</evidence>
<keyword evidence="2" id="KW-1185">Reference proteome</keyword>
<sequence>MGEFSPHSRAQVSSCAPLVVFMLFLPIPQSFHEIYPRFEVLKLRSKFWELGAFGAWILHTSELEITQPSIFKRTGPEGPRRPSVLAVAESVQRLPEFCRSVVGQEDIKGKGLAHVIVLD</sequence>